<protein>
    <submittedName>
        <fullName evidence="2">Glyoxylase family protein</fullName>
    </submittedName>
</protein>
<gene>
    <name evidence="2" type="ordered locus">CJA_0178</name>
</gene>
<evidence type="ECO:0000313" key="2">
    <source>
        <dbReference type="EMBL" id="ACE82935.1"/>
    </source>
</evidence>
<evidence type="ECO:0000259" key="1">
    <source>
        <dbReference type="PROSITE" id="PS51819"/>
    </source>
</evidence>
<dbReference type="STRING" id="498211.CJA_0178"/>
<dbReference type="InterPro" id="IPR037523">
    <property type="entry name" value="VOC_core"/>
</dbReference>
<dbReference type="EMBL" id="CP000934">
    <property type="protein sequence ID" value="ACE82935.1"/>
    <property type="molecule type" value="Genomic_DNA"/>
</dbReference>
<keyword evidence="3" id="KW-1185">Reference proteome</keyword>
<reference evidence="2 3" key="1">
    <citation type="journal article" date="2008" name="J. Bacteriol.">
        <title>Insights into plant cell wall degradation from the genome sequence of the soil bacterium Cellvibrio japonicus.</title>
        <authorList>
            <person name="Deboy R.T."/>
            <person name="Mongodin E.F."/>
            <person name="Fouts D.E."/>
            <person name="Tailford L.E."/>
            <person name="Khouri H."/>
            <person name="Emerson J.B."/>
            <person name="Mohamoud Y."/>
            <person name="Watkins K."/>
            <person name="Henrissat B."/>
            <person name="Gilbert H.J."/>
            <person name="Nelson K.E."/>
        </authorList>
    </citation>
    <scope>NUCLEOTIDE SEQUENCE [LARGE SCALE GENOMIC DNA]</scope>
    <source>
        <strain evidence="2 3">Ueda107</strain>
    </source>
</reference>
<dbReference type="Gene3D" id="3.10.180.10">
    <property type="entry name" value="2,3-Dihydroxybiphenyl 1,2-Dioxygenase, domain 1"/>
    <property type="match status" value="1"/>
</dbReference>
<evidence type="ECO:0000313" key="3">
    <source>
        <dbReference type="Proteomes" id="UP000001036"/>
    </source>
</evidence>
<dbReference type="SUPFAM" id="SSF54593">
    <property type="entry name" value="Glyoxalase/Bleomycin resistance protein/Dihydroxybiphenyl dioxygenase"/>
    <property type="match status" value="1"/>
</dbReference>
<feature type="domain" description="VOC" evidence="1">
    <location>
        <begin position="2"/>
        <end position="122"/>
    </location>
</feature>
<dbReference type="AlphaFoldDB" id="B3PGC3"/>
<dbReference type="PROSITE" id="PS51819">
    <property type="entry name" value="VOC"/>
    <property type="match status" value="1"/>
</dbReference>
<name>B3PGC3_CELJU</name>
<dbReference type="Pfam" id="PF00903">
    <property type="entry name" value="Glyoxalase"/>
    <property type="match status" value="1"/>
</dbReference>
<organism evidence="2 3">
    <name type="scientific">Cellvibrio japonicus (strain Ueda107)</name>
    <name type="common">Pseudomonas fluorescens subsp. cellulosa</name>
    <dbReference type="NCBI Taxonomy" id="498211"/>
    <lineage>
        <taxon>Bacteria</taxon>
        <taxon>Pseudomonadati</taxon>
        <taxon>Pseudomonadota</taxon>
        <taxon>Gammaproteobacteria</taxon>
        <taxon>Cellvibrionales</taxon>
        <taxon>Cellvibrionaceae</taxon>
        <taxon>Cellvibrio</taxon>
    </lineage>
</organism>
<dbReference type="InterPro" id="IPR029068">
    <property type="entry name" value="Glyas_Bleomycin-R_OHBP_Dase"/>
</dbReference>
<proteinExistence type="predicted"/>
<dbReference type="OrthoDB" id="1177764at2"/>
<dbReference type="HOGENOM" id="CLU_1861817_0_0_6"/>
<sequence length="132" mass="14807">MKIEHFAINVADPVAMADWYVTHMGLRVVRKQEGGANTHFLADDSGDVMLEIYNNPPDEVPDYAAMNPLLLHLAFVCENPEQKRAQLEAVGASFAEEVHIKDGSHLVMMRDPWGLSIQLCKRGSKMLRCQQS</sequence>
<accession>B3PGC3</accession>
<dbReference type="InterPro" id="IPR004360">
    <property type="entry name" value="Glyas_Fos-R_dOase_dom"/>
</dbReference>
<dbReference type="KEGG" id="cja:CJA_0178"/>
<dbReference type="RefSeq" id="WP_012485861.1">
    <property type="nucleotide sequence ID" value="NC_010995.1"/>
</dbReference>
<dbReference type="Proteomes" id="UP000001036">
    <property type="component" value="Chromosome"/>
</dbReference>
<dbReference type="eggNOG" id="COG0346">
    <property type="taxonomic scope" value="Bacteria"/>
</dbReference>